<proteinExistence type="predicted"/>
<dbReference type="InterPro" id="IPR010982">
    <property type="entry name" value="Lambda_DNA-bd_dom_sf"/>
</dbReference>
<feature type="domain" description="HTH cro/C1-type" evidence="4">
    <location>
        <begin position="9"/>
        <end position="63"/>
    </location>
</feature>
<dbReference type="SUPFAM" id="SSF47413">
    <property type="entry name" value="lambda repressor-like DNA-binding domains"/>
    <property type="match status" value="1"/>
</dbReference>
<sequence length="184" mass="19866">MNIPTSGEIREKRLKAGMTQSDVASQAGFSQSMIARIEAGTVDPRASTLRRIVAVLNESETSRPSAGDIMTSPVISISSEETIENTVDMMEKYGISQVPVIKNGVPIGCVSESAIIGAMENGTIQHSMKNTIIDIMEEGFPTVPPSEKIEPIVHSLQNHHAVLVMNKGKVVGVITKHDCIRHFS</sequence>
<dbReference type="RefSeq" id="WP_274923772.1">
    <property type="nucleotide sequence ID" value="NZ_JAKELO010000002.1"/>
</dbReference>
<dbReference type="PROSITE" id="PS50943">
    <property type="entry name" value="HTH_CROC1"/>
    <property type="match status" value="1"/>
</dbReference>
<dbReference type="InterPro" id="IPR017158">
    <property type="entry name" value="Tscrpt-reg_CBS-contain_prd"/>
</dbReference>
<dbReference type="PROSITE" id="PS51371">
    <property type="entry name" value="CBS"/>
    <property type="match status" value="1"/>
</dbReference>
<dbReference type="PIRSF" id="PIRSF037253">
    <property type="entry name" value="HTH_CBS_prd"/>
    <property type="match status" value="1"/>
</dbReference>
<dbReference type="SUPFAM" id="SSF54631">
    <property type="entry name" value="CBS-domain pair"/>
    <property type="match status" value="1"/>
</dbReference>
<keyword evidence="2" id="KW-0028">Amino-acid biosynthesis</keyword>
<accession>A0A9Q4PY23</accession>
<dbReference type="InterPro" id="IPR001387">
    <property type="entry name" value="Cro/C1-type_HTH"/>
</dbReference>
<dbReference type="Pfam" id="PF00571">
    <property type="entry name" value="CBS"/>
    <property type="match status" value="2"/>
</dbReference>
<name>A0A9Q4PY23_9EURY</name>
<dbReference type="InterPro" id="IPR046342">
    <property type="entry name" value="CBS_dom_sf"/>
</dbReference>
<dbReference type="PANTHER" id="PTHR43080:SF2">
    <property type="entry name" value="CBS DOMAIN-CONTAINING PROTEIN"/>
    <property type="match status" value="1"/>
</dbReference>
<dbReference type="Pfam" id="PF01381">
    <property type="entry name" value="HTH_3"/>
    <property type="match status" value="1"/>
</dbReference>
<keyword evidence="1 3" id="KW-0129">CBS domain</keyword>
<dbReference type="SMART" id="SM00530">
    <property type="entry name" value="HTH_XRE"/>
    <property type="match status" value="1"/>
</dbReference>
<dbReference type="CDD" id="cd00093">
    <property type="entry name" value="HTH_XRE"/>
    <property type="match status" value="1"/>
</dbReference>
<dbReference type="InterPro" id="IPR051257">
    <property type="entry name" value="Diverse_CBS-Domain"/>
</dbReference>
<evidence type="ECO:0000256" key="2">
    <source>
        <dbReference type="ARBA" id="ARBA00023167"/>
    </source>
</evidence>
<evidence type="ECO:0000256" key="1">
    <source>
        <dbReference type="ARBA" id="ARBA00023122"/>
    </source>
</evidence>
<dbReference type="GO" id="GO:0003677">
    <property type="term" value="F:DNA binding"/>
    <property type="evidence" value="ECO:0007669"/>
    <property type="project" value="InterPro"/>
</dbReference>
<organism evidence="6 7">
    <name type="scientific">Methanogenium marinum</name>
    <dbReference type="NCBI Taxonomy" id="348610"/>
    <lineage>
        <taxon>Archaea</taxon>
        <taxon>Methanobacteriati</taxon>
        <taxon>Methanobacteriota</taxon>
        <taxon>Stenosarchaea group</taxon>
        <taxon>Methanomicrobia</taxon>
        <taxon>Methanomicrobiales</taxon>
        <taxon>Methanomicrobiaceae</taxon>
        <taxon>Methanogenium</taxon>
    </lineage>
</organism>
<reference evidence="6" key="1">
    <citation type="submission" date="2022-01" db="EMBL/GenBank/DDBJ databases">
        <title>Draft genome of Methanogenium marinum DSM 15558.</title>
        <authorList>
            <person name="Chen S.-C."/>
            <person name="You Y.-T."/>
        </authorList>
    </citation>
    <scope>NUCLEOTIDE SEQUENCE</scope>
    <source>
        <strain evidence="6">DSM 15558</strain>
    </source>
</reference>
<dbReference type="Gene3D" id="1.10.260.40">
    <property type="entry name" value="lambda repressor-like DNA-binding domains"/>
    <property type="match status" value="1"/>
</dbReference>
<protein>
    <submittedName>
        <fullName evidence="6">CBS domain-containing protein</fullName>
    </submittedName>
</protein>
<evidence type="ECO:0000256" key="3">
    <source>
        <dbReference type="PROSITE-ProRule" id="PRU00703"/>
    </source>
</evidence>
<feature type="domain" description="CBS" evidence="5">
    <location>
        <begin position="70"/>
        <end position="128"/>
    </location>
</feature>
<dbReference type="InterPro" id="IPR000644">
    <property type="entry name" value="CBS_dom"/>
</dbReference>
<evidence type="ECO:0000259" key="4">
    <source>
        <dbReference type="PROSITE" id="PS50943"/>
    </source>
</evidence>
<dbReference type="Proteomes" id="UP001143747">
    <property type="component" value="Unassembled WGS sequence"/>
</dbReference>
<keyword evidence="7" id="KW-1185">Reference proteome</keyword>
<evidence type="ECO:0000313" key="7">
    <source>
        <dbReference type="Proteomes" id="UP001143747"/>
    </source>
</evidence>
<dbReference type="PANTHER" id="PTHR43080">
    <property type="entry name" value="CBS DOMAIN-CONTAINING PROTEIN CBSX3, MITOCHONDRIAL"/>
    <property type="match status" value="1"/>
</dbReference>
<dbReference type="AlphaFoldDB" id="A0A9Q4PY23"/>
<dbReference type="EMBL" id="JAKELO010000002">
    <property type="protein sequence ID" value="MDE4907107.1"/>
    <property type="molecule type" value="Genomic_DNA"/>
</dbReference>
<dbReference type="SMART" id="SM00116">
    <property type="entry name" value="CBS"/>
    <property type="match status" value="2"/>
</dbReference>
<comment type="caution">
    <text evidence="6">The sequence shown here is derived from an EMBL/GenBank/DDBJ whole genome shotgun (WGS) entry which is preliminary data.</text>
</comment>
<gene>
    <name evidence="6" type="ORF">L0665_00495</name>
</gene>
<dbReference type="GO" id="GO:0009086">
    <property type="term" value="P:methionine biosynthetic process"/>
    <property type="evidence" value="ECO:0007669"/>
    <property type="project" value="UniProtKB-KW"/>
</dbReference>
<keyword evidence="2" id="KW-0486">Methionine biosynthesis</keyword>
<evidence type="ECO:0000259" key="5">
    <source>
        <dbReference type="PROSITE" id="PS51371"/>
    </source>
</evidence>
<dbReference type="Gene3D" id="3.10.580.10">
    <property type="entry name" value="CBS-domain"/>
    <property type="match status" value="1"/>
</dbReference>
<evidence type="ECO:0000313" key="6">
    <source>
        <dbReference type="EMBL" id="MDE4907107.1"/>
    </source>
</evidence>